<evidence type="ECO:0000313" key="1">
    <source>
        <dbReference type="EMBL" id="KAJ1201918.1"/>
    </source>
</evidence>
<proteinExistence type="predicted"/>
<dbReference type="EMBL" id="JANPWB010000003">
    <property type="protein sequence ID" value="KAJ1201918.1"/>
    <property type="molecule type" value="Genomic_DNA"/>
</dbReference>
<protein>
    <submittedName>
        <fullName evidence="1">Uncharacterized protein</fullName>
    </submittedName>
</protein>
<comment type="caution">
    <text evidence="1">The sequence shown here is derived from an EMBL/GenBank/DDBJ whole genome shotgun (WGS) entry which is preliminary data.</text>
</comment>
<evidence type="ECO:0000313" key="2">
    <source>
        <dbReference type="Proteomes" id="UP001066276"/>
    </source>
</evidence>
<sequence length="71" mass="7874">MLGRSSRGSIMCRRGCAKTLPAIARHLCPCDYLGTRLTLAGVSQQDKMLKLANFAKFTEITDYAIRAKPKE</sequence>
<keyword evidence="2" id="KW-1185">Reference proteome</keyword>
<gene>
    <name evidence="1" type="ORF">NDU88_005722</name>
</gene>
<accession>A0AAV7VJT3</accession>
<reference evidence="1" key="1">
    <citation type="journal article" date="2022" name="bioRxiv">
        <title>Sequencing and chromosome-scale assembly of the giantPleurodeles waltlgenome.</title>
        <authorList>
            <person name="Brown T."/>
            <person name="Elewa A."/>
            <person name="Iarovenko S."/>
            <person name="Subramanian E."/>
            <person name="Araus A.J."/>
            <person name="Petzold A."/>
            <person name="Susuki M."/>
            <person name="Suzuki K.-i.T."/>
            <person name="Hayashi T."/>
            <person name="Toyoda A."/>
            <person name="Oliveira C."/>
            <person name="Osipova E."/>
            <person name="Leigh N.D."/>
            <person name="Simon A."/>
            <person name="Yun M.H."/>
        </authorList>
    </citation>
    <scope>NUCLEOTIDE SEQUENCE</scope>
    <source>
        <strain evidence="1">20211129_DDA</strain>
        <tissue evidence="1">Liver</tissue>
    </source>
</reference>
<organism evidence="1 2">
    <name type="scientific">Pleurodeles waltl</name>
    <name type="common">Iberian ribbed newt</name>
    <dbReference type="NCBI Taxonomy" id="8319"/>
    <lineage>
        <taxon>Eukaryota</taxon>
        <taxon>Metazoa</taxon>
        <taxon>Chordata</taxon>
        <taxon>Craniata</taxon>
        <taxon>Vertebrata</taxon>
        <taxon>Euteleostomi</taxon>
        <taxon>Amphibia</taxon>
        <taxon>Batrachia</taxon>
        <taxon>Caudata</taxon>
        <taxon>Salamandroidea</taxon>
        <taxon>Salamandridae</taxon>
        <taxon>Pleurodelinae</taxon>
        <taxon>Pleurodeles</taxon>
    </lineage>
</organism>
<dbReference type="AlphaFoldDB" id="A0AAV7VJT3"/>
<name>A0AAV7VJT3_PLEWA</name>
<dbReference type="Proteomes" id="UP001066276">
    <property type="component" value="Chromosome 2_1"/>
</dbReference>